<proteinExistence type="predicted"/>
<dbReference type="SUPFAM" id="SSF48452">
    <property type="entry name" value="TPR-like"/>
    <property type="match status" value="1"/>
</dbReference>
<keyword evidence="1" id="KW-0677">Repeat</keyword>
<sequence length="461" mass="51013">MLQPLQRAMALLQQGQYDEACGLCQQLLAHHPDHFAARHLLGVALLRQGRLDAAEQALQQACRTQAPTRQLAQAWNNLALCRQHRHKPEAALAAIDEALGRERGEAAFWLNRGNILEVLQDWPQMRAALQRALTLAPGLDEARIGLAVACRQLGRLSDAREQLETVIEQDYDWLREYILLLLLQQDREQALALCDQVPDSDSLQGVADYVAEAGDPALATPLYRRVLERDPDNACAAHMLDALTQQPSERAPRAYVEALYDQHAGAFEQRLVGRLGYRAPELMATALAEVPPVRLSPALDLGCGSGLLGQALQTRFPAIDIDGIDLSAGMLEQARHKGCYRRLWHGDAAEILQRLPARHYRLIASTDMLIYLGDLAPLFAAVARCLHPEGLFAFTVETGAGDGHQLHGSGRFRHGADYLERLAGEQGWWIRSLEAFPLRRENAGTIEGLMLILERLPAGPV</sequence>
<evidence type="ECO:0000313" key="4">
    <source>
        <dbReference type="EMBL" id="MFC6669131.1"/>
    </source>
</evidence>
<keyword evidence="2" id="KW-0802">TPR repeat</keyword>
<evidence type="ECO:0000256" key="1">
    <source>
        <dbReference type="ARBA" id="ARBA00022737"/>
    </source>
</evidence>
<gene>
    <name evidence="4" type="ORF">ACFQDL_02650</name>
</gene>
<dbReference type="Gene3D" id="1.25.40.10">
    <property type="entry name" value="Tetratricopeptide repeat domain"/>
    <property type="match status" value="2"/>
</dbReference>
<evidence type="ECO:0000313" key="5">
    <source>
        <dbReference type="Proteomes" id="UP001596422"/>
    </source>
</evidence>
<dbReference type="InterPro" id="IPR029063">
    <property type="entry name" value="SAM-dependent_MTases_sf"/>
</dbReference>
<organism evidence="4 5">
    <name type="scientific">Marinobacterium aestuariivivens</name>
    <dbReference type="NCBI Taxonomy" id="1698799"/>
    <lineage>
        <taxon>Bacteria</taxon>
        <taxon>Pseudomonadati</taxon>
        <taxon>Pseudomonadota</taxon>
        <taxon>Gammaproteobacteria</taxon>
        <taxon>Oceanospirillales</taxon>
        <taxon>Oceanospirillaceae</taxon>
        <taxon>Marinobacterium</taxon>
    </lineage>
</organism>
<evidence type="ECO:0000256" key="2">
    <source>
        <dbReference type="ARBA" id="ARBA00022803"/>
    </source>
</evidence>
<comment type="caution">
    <text evidence="4">The sequence shown here is derived from an EMBL/GenBank/DDBJ whole genome shotgun (WGS) entry which is preliminary data.</text>
</comment>
<dbReference type="Pfam" id="PF14559">
    <property type="entry name" value="TPR_19"/>
    <property type="match status" value="1"/>
</dbReference>
<dbReference type="EMBL" id="JBHSWE010000001">
    <property type="protein sequence ID" value="MFC6669131.1"/>
    <property type="molecule type" value="Genomic_DNA"/>
</dbReference>
<protein>
    <submittedName>
        <fullName evidence="4">Tetratricopeptide repeat protein</fullName>
    </submittedName>
</protein>
<dbReference type="CDD" id="cd02440">
    <property type="entry name" value="AdoMet_MTases"/>
    <property type="match status" value="1"/>
</dbReference>
<evidence type="ECO:0000259" key="3">
    <source>
        <dbReference type="Pfam" id="PF13649"/>
    </source>
</evidence>
<dbReference type="RefSeq" id="WP_379907709.1">
    <property type="nucleotide sequence ID" value="NZ_JBHSWE010000001.1"/>
</dbReference>
<dbReference type="InterPro" id="IPR041698">
    <property type="entry name" value="Methyltransf_25"/>
</dbReference>
<accession>A0ABW1ZV59</accession>
<reference evidence="5" key="1">
    <citation type="journal article" date="2019" name="Int. J. Syst. Evol. Microbiol.">
        <title>The Global Catalogue of Microorganisms (GCM) 10K type strain sequencing project: providing services to taxonomists for standard genome sequencing and annotation.</title>
        <authorList>
            <consortium name="The Broad Institute Genomics Platform"/>
            <consortium name="The Broad Institute Genome Sequencing Center for Infectious Disease"/>
            <person name="Wu L."/>
            <person name="Ma J."/>
        </authorList>
    </citation>
    <scope>NUCLEOTIDE SEQUENCE [LARGE SCALE GENOMIC DNA]</scope>
    <source>
        <strain evidence="5">NBRC 111756</strain>
    </source>
</reference>
<dbReference type="InterPro" id="IPR019734">
    <property type="entry name" value="TPR_rpt"/>
</dbReference>
<dbReference type="Proteomes" id="UP001596422">
    <property type="component" value="Unassembled WGS sequence"/>
</dbReference>
<dbReference type="SMART" id="SM00028">
    <property type="entry name" value="TPR"/>
    <property type="match status" value="6"/>
</dbReference>
<dbReference type="Gene3D" id="3.40.50.150">
    <property type="entry name" value="Vaccinia Virus protein VP39"/>
    <property type="match status" value="1"/>
</dbReference>
<dbReference type="Pfam" id="PF13649">
    <property type="entry name" value="Methyltransf_25"/>
    <property type="match status" value="1"/>
</dbReference>
<dbReference type="PANTHER" id="PTHR44858:SF1">
    <property type="entry name" value="UDP-N-ACETYLGLUCOSAMINE--PEPTIDE N-ACETYLGLUCOSAMINYLTRANSFERASE SPINDLY-RELATED"/>
    <property type="match status" value="1"/>
</dbReference>
<dbReference type="SUPFAM" id="SSF53335">
    <property type="entry name" value="S-adenosyl-L-methionine-dependent methyltransferases"/>
    <property type="match status" value="1"/>
</dbReference>
<dbReference type="PANTHER" id="PTHR44858">
    <property type="entry name" value="TETRATRICOPEPTIDE REPEAT PROTEIN 6"/>
    <property type="match status" value="1"/>
</dbReference>
<name>A0ABW1ZV59_9GAMM</name>
<dbReference type="InterPro" id="IPR050498">
    <property type="entry name" value="Ycf3"/>
</dbReference>
<keyword evidence="5" id="KW-1185">Reference proteome</keyword>
<feature type="domain" description="Methyltransferase" evidence="3">
    <location>
        <begin position="299"/>
        <end position="390"/>
    </location>
</feature>
<dbReference type="InterPro" id="IPR011990">
    <property type="entry name" value="TPR-like_helical_dom_sf"/>
</dbReference>
<dbReference type="Pfam" id="PF13432">
    <property type="entry name" value="TPR_16"/>
    <property type="match status" value="1"/>
</dbReference>